<organism evidence="1 2">
    <name type="scientific">Nicotiana tabacum</name>
    <name type="common">Common tobacco</name>
    <dbReference type="NCBI Taxonomy" id="4097"/>
    <lineage>
        <taxon>Eukaryota</taxon>
        <taxon>Viridiplantae</taxon>
        <taxon>Streptophyta</taxon>
        <taxon>Embryophyta</taxon>
        <taxon>Tracheophyta</taxon>
        <taxon>Spermatophyta</taxon>
        <taxon>Magnoliopsida</taxon>
        <taxon>eudicotyledons</taxon>
        <taxon>Gunneridae</taxon>
        <taxon>Pentapetalae</taxon>
        <taxon>asterids</taxon>
        <taxon>lamiids</taxon>
        <taxon>Solanales</taxon>
        <taxon>Solanaceae</taxon>
        <taxon>Nicotianoideae</taxon>
        <taxon>Nicotianeae</taxon>
        <taxon>Nicotiana</taxon>
    </lineage>
</organism>
<dbReference type="RefSeq" id="XP_075086066.1">
    <property type="nucleotide sequence ID" value="XM_075229965.1"/>
</dbReference>
<proteinExistence type="predicted"/>
<accession>A0AC58SM65</accession>
<sequence length="365" mass="43526">MLEIKVKKEKKGQLADKIFAGWKFVTNLDYHYNGRIWITWRPDYYQIIPRQKTSQLITCEVLYVPLQLSFEVTYVYVFNIKEERKGLWEDLITHSRGSSKPWMVVGDFNSVLNTEDRIGGNEVTWAEVVDFYNCIVECGLMELPAQENRYTWSDKHEEHRIFSKIDWIFINEQWFDTMPECNTRFLREGIGDHCPAKVTFVKERQRSRRFFQFCNVWTQLSQFMSIVNEDWNHIVEGCKMFTVVRRLKMLKRICPTSLEYQQAEVSAYQKFRKLSYPVEVYLQQRSKATWIRLGDDNTKYFHSVIKHRKLKQATTQLKDGSSLWQTYPDIIVGMFVDDYENLLGRKATKRVQDFSSIIRNGNRLS</sequence>
<evidence type="ECO:0000313" key="2">
    <source>
        <dbReference type="RefSeq" id="XP_075086066.1"/>
    </source>
</evidence>
<name>A0AC58SM65_TOBAC</name>
<dbReference type="Proteomes" id="UP000790787">
    <property type="component" value="Chromosome 14"/>
</dbReference>
<reference evidence="1" key="1">
    <citation type="journal article" date="2014" name="Nat. Commun.">
        <title>The tobacco genome sequence and its comparison with those of tomato and potato.</title>
        <authorList>
            <person name="Sierro N."/>
            <person name="Battey J.N."/>
            <person name="Ouadi S."/>
            <person name="Bakaher N."/>
            <person name="Bovet L."/>
            <person name="Willig A."/>
            <person name="Goepfert S."/>
            <person name="Peitsch M.C."/>
            <person name="Ivanov N.V."/>
        </authorList>
    </citation>
    <scope>NUCLEOTIDE SEQUENCE [LARGE SCALE GENOMIC DNA]</scope>
</reference>
<reference evidence="2" key="2">
    <citation type="submission" date="2025-08" db="UniProtKB">
        <authorList>
            <consortium name="RefSeq"/>
        </authorList>
    </citation>
    <scope>IDENTIFICATION</scope>
    <source>
        <tissue evidence="2">Leaf</tissue>
    </source>
</reference>
<protein>
    <submittedName>
        <fullName evidence="2">Uncharacterized protein LOC142168811</fullName>
    </submittedName>
</protein>
<gene>
    <name evidence="2" type="primary">LOC142168811</name>
</gene>
<evidence type="ECO:0000313" key="1">
    <source>
        <dbReference type="Proteomes" id="UP000790787"/>
    </source>
</evidence>
<keyword evidence="1" id="KW-1185">Reference proteome</keyword>